<keyword evidence="1" id="KW-0732">Signal</keyword>
<proteinExistence type="predicted"/>
<evidence type="ECO:0000256" key="1">
    <source>
        <dbReference type="SAM" id="SignalP"/>
    </source>
</evidence>
<accession>A0A6B0UP72</accession>
<sequence>MLTLSISCVLSIVLWKALMNWSTAVVACSGTRIRRSGDVAEYAAQEAERVGRPALPRPVSGRSVHDGTADDWRQEFEAADDGEVEPEDTVQRFFALAHGHADAVAESGSEGVLGLAGTTFHWSE</sequence>
<reference evidence="2" key="1">
    <citation type="submission" date="2019-12" db="EMBL/GenBank/DDBJ databases">
        <title>An insight into the sialome of adult female Ixodes ricinus ticks feeding for 6 days.</title>
        <authorList>
            <person name="Perner J."/>
            <person name="Ribeiro J.M.C."/>
        </authorList>
    </citation>
    <scope>NUCLEOTIDE SEQUENCE</scope>
    <source>
        <strain evidence="2">Semi-engorged</strain>
        <tissue evidence="2">Salivary glands</tissue>
    </source>
</reference>
<dbReference type="AlphaFoldDB" id="A0A6B0UP72"/>
<dbReference type="EMBL" id="GIFC01009557">
    <property type="protein sequence ID" value="MXU91640.1"/>
    <property type="molecule type" value="Transcribed_RNA"/>
</dbReference>
<protein>
    <submittedName>
        <fullName evidence="2">Putative secreted protein</fullName>
    </submittedName>
</protein>
<feature type="signal peptide" evidence="1">
    <location>
        <begin position="1"/>
        <end position="27"/>
    </location>
</feature>
<feature type="chain" id="PRO_5025367574" evidence="1">
    <location>
        <begin position="28"/>
        <end position="124"/>
    </location>
</feature>
<evidence type="ECO:0000313" key="2">
    <source>
        <dbReference type="EMBL" id="MXU91640.1"/>
    </source>
</evidence>
<organism evidence="2">
    <name type="scientific">Ixodes ricinus</name>
    <name type="common">Common tick</name>
    <name type="synonym">Acarus ricinus</name>
    <dbReference type="NCBI Taxonomy" id="34613"/>
    <lineage>
        <taxon>Eukaryota</taxon>
        <taxon>Metazoa</taxon>
        <taxon>Ecdysozoa</taxon>
        <taxon>Arthropoda</taxon>
        <taxon>Chelicerata</taxon>
        <taxon>Arachnida</taxon>
        <taxon>Acari</taxon>
        <taxon>Parasitiformes</taxon>
        <taxon>Ixodida</taxon>
        <taxon>Ixodoidea</taxon>
        <taxon>Ixodidae</taxon>
        <taxon>Ixodinae</taxon>
        <taxon>Ixodes</taxon>
    </lineage>
</organism>
<name>A0A6B0UP72_IXORI</name>